<dbReference type="EMBL" id="CADB01000007">
    <property type="protein sequence ID" value="CBZ40918.1"/>
    <property type="molecule type" value="Genomic_DNA"/>
</dbReference>
<proteinExistence type="predicted"/>
<sequence length="631" mass="68062">MRRGFAGNCLCGFGGRNRAGAAALSRVSLFGCRLPAASGGCGGVACVLSHGGHWRECEGGTPGPLPSPRKRWNSLEGLLVGVGPTHPASVFDDRPVALGRLVSKLSEASYTVEMLGTAERGCHGGNRRRAAAQLLTVDAGTRVTVRMEKDPSSTAAVAQSAMHMMGTIVKVDGDATYVILMESGEVELSVARERIVALQPPKKLLHSARLVALVGWLRSCVHDPRNVEAIALILFSGGWREERMYLLGGVDLLPLVFVSKVELDSIMEKVQWERDHYRAMRMLRRERMKDRNLRYALAKYKGTMSCIAGVLVVGYVFTTNLRTYRRQLRSHQLRMAIETLSEAARPSTDEGVPAAADEGLAVRRGDEEALVRNVVTQMAASHPRMVALAGGSCGGRCVPCRGAVHVEGVPLVHVDVSGTEDTLRSVVEALGVGNAEVCGDLLGFVEEAMRGATVKGSGRLPFLVMRLREGSDLGRVYGEVVSLVSECQACHIILEVPMKALTPSNVSLRRLDCYCVAPFSRGQAFAYTEHAVDALDLVYFVEVVGTRSSDVDELCTALRQRGADPVAYTSLMLVRAMRRLQAVLGPPGSPARAAIRQLASMPYTDGVRDDAIGAMPVLGQPDVQEMVLYDP</sequence>
<dbReference type="GeneID" id="13454568"/>
<dbReference type="AlphaFoldDB" id="E8NHE5"/>
<dbReference type="PANTHER" id="PTHR34157">
    <property type="entry name" value="TUZIN"/>
    <property type="match status" value="1"/>
</dbReference>
<name>E8NHE5_LEIMU</name>
<dbReference type="VEuPathDB" id="TriTrypDB:LmxM.33.1830"/>
<dbReference type="OrthoDB" id="269715at2759"/>
<feature type="non-terminal residue" evidence="1">
    <location>
        <position position="631"/>
    </location>
</feature>
<reference evidence="1 2" key="1">
    <citation type="journal article" date="2011" name="Genome Res.">
        <title>Chromosome and gene copy number variation allow major structural change between species and strains of Leishmania.</title>
        <authorList>
            <person name="Rogers M.B."/>
            <person name="Hilley J.D."/>
            <person name="Dickens N.J."/>
            <person name="Wilkes J."/>
            <person name="Bates P.A."/>
            <person name="Depledge D.P."/>
            <person name="Harris D."/>
            <person name="Her Y."/>
            <person name="Herzyk P."/>
            <person name="Imamura H."/>
            <person name="Otto T.D."/>
            <person name="Sanders M."/>
            <person name="Seeger K."/>
            <person name="Dujardin J.C."/>
            <person name="Berriman M."/>
            <person name="Smith D.F."/>
            <person name="Hertz-Fowler C."/>
            <person name="Mottram J.C."/>
        </authorList>
    </citation>
    <scope>NUCLEOTIDE SEQUENCE [LARGE SCALE GENOMIC DNA]</scope>
    <source>
        <strain evidence="1 2">MHOM/GT/2001/U1103</strain>
    </source>
</reference>
<accession>E8NHE5</accession>
<dbReference type="KEGG" id="lmi:LmxM_33_1830_1"/>
<evidence type="ECO:0000313" key="1">
    <source>
        <dbReference type="EMBL" id="CBZ40918.1"/>
    </source>
</evidence>
<organism evidence="1 2">
    <name type="scientific">Leishmania mexicana (strain MHOM/GT/2001/U1103)</name>
    <dbReference type="NCBI Taxonomy" id="929439"/>
    <lineage>
        <taxon>Eukaryota</taxon>
        <taxon>Discoba</taxon>
        <taxon>Euglenozoa</taxon>
        <taxon>Kinetoplastea</taxon>
        <taxon>Metakinetoplastina</taxon>
        <taxon>Trypanosomatida</taxon>
        <taxon>Trypanosomatidae</taxon>
        <taxon>Leishmaniinae</taxon>
        <taxon>Leishmania</taxon>
    </lineage>
</organism>
<dbReference type="PhylomeDB" id="E8NHE5"/>
<gene>
    <name evidence="1" type="ORF">LmxM_33_1830_1</name>
</gene>
<keyword evidence="2" id="KW-1185">Reference proteome</keyword>
<dbReference type="PANTHER" id="PTHR34157:SF2">
    <property type="entry name" value="TUZIN"/>
    <property type="match status" value="1"/>
</dbReference>
<dbReference type="Proteomes" id="UP000007259">
    <property type="component" value="Unassembled WGS sequence"/>
</dbReference>
<evidence type="ECO:0000313" key="2">
    <source>
        <dbReference type="Proteomes" id="UP000007259"/>
    </source>
</evidence>
<dbReference type="RefSeq" id="XP_003886602.1">
    <property type="nucleotide sequence ID" value="XM_003886553.1"/>
</dbReference>
<protein>
    <submittedName>
        <fullName evidence="1">Uncharacterized protein</fullName>
    </submittedName>
</protein>
<comment type="caution">
    <text evidence="1">The sequence shown here is derived from an EMBL/GenBank/DDBJ whole genome shotgun (WGS) entry which is preliminary data.</text>
</comment>